<evidence type="ECO:0000256" key="1">
    <source>
        <dbReference type="ARBA" id="ARBA00001946"/>
    </source>
</evidence>
<keyword evidence="5 10" id="KW-0819">tRNA processing</keyword>
<dbReference type="PANTHER" id="PTHR11088">
    <property type="entry name" value="TRNA DIMETHYLALLYLTRANSFERASE"/>
    <property type="match status" value="1"/>
</dbReference>
<keyword evidence="4 10" id="KW-0808">Transferase</keyword>
<dbReference type="Pfam" id="PF01715">
    <property type="entry name" value="IPPT"/>
    <property type="match status" value="1"/>
</dbReference>
<keyword evidence="8 10" id="KW-0460">Magnesium</keyword>
<comment type="function">
    <text evidence="2 10 12">Catalyzes the transfer of a dimethylallyl group onto the adenine at position 37 in tRNAs that read codons beginning with uridine, leading to the formation of N6-(dimethylallyl)adenosine (i(6)A).</text>
</comment>
<evidence type="ECO:0000256" key="11">
    <source>
        <dbReference type="RuleBase" id="RU003783"/>
    </source>
</evidence>
<dbReference type="GO" id="GO:0005524">
    <property type="term" value="F:ATP binding"/>
    <property type="evidence" value="ECO:0007669"/>
    <property type="project" value="UniProtKB-UniRule"/>
</dbReference>
<dbReference type="OrthoDB" id="9776390at2"/>
<keyword evidence="6 10" id="KW-0547">Nucleotide-binding</keyword>
<dbReference type="Gene3D" id="1.10.20.140">
    <property type="match status" value="1"/>
</dbReference>
<evidence type="ECO:0000256" key="12">
    <source>
        <dbReference type="RuleBase" id="RU003784"/>
    </source>
</evidence>
<comment type="caution">
    <text evidence="14">The sequence shown here is derived from an EMBL/GenBank/DDBJ whole genome shotgun (WGS) entry which is preliminary data.</text>
</comment>
<feature type="binding site" evidence="10">
    <location>
        <begin position="12"/>
        <end position="17"/>
    </location>
    <ligand>
        <name>substrate</name>
    </ligand>
</feature>
<dbReference type="PANTHER" id="PTHR11088:SF60">
    <property type="entry name" value="TRNA DIMETHYLALLYLTRANSFERASE"/>
    <property type="match status" value="1"/>
</dbReference>
<feature type="site" description="Interaction with substrate tRNA" evidence="10">
    <location>
        <position position="128"/>
    </location>
</feature>
<feature type="region of interest" description="Interaction with substrate tRNA" evidence="10">
    <location>
        <begin position="36"/>
        <end position="39"/>
    </location>
</feature>
<dbReference type="NCBIfam" id="TIGR00174">
    <property type="entry name" value="miaA"/>
    <property type="match status" value="1"/>
</dbReference>
<gene>
    <name evidence="10" type="primary">miaA</name>
    <name evidence="14" type="ORF">BIY23_01910</name>
</gene>
<evidence type="ECO:0000313" key="14">
    <source>
        <dbReference type="EMBL" id="OEY86770.1"/>
    </source>
</evidence>
<feature type="site" description="Interaction with substrate tRNA" evidence="10">
    <location>
        <position position="99"/>
    </location>
</feature>
<dbReference type="RefSeq" id="WP_070064940.1">
    <property type="nucleotide sequence ID" value="NZ_MJMG01000005.1"/>
</dbReference>
<comment type="subunit">
    <text evidence="10">Monomer.</text>
</comment>
<evidence type="ECO:0000313" key="15">
    <source>
        <dbReference type="Proteomes" id="UP000175679"/>
    </source>
</evidence>
<proteinExistence type="inferred from homology"/>
<dbReference type="EC" id="2.5.1.75" evidence="10"/>
<dbReference type="GO" id="GO:0052381">
    <property type="term" value="F:tRNA dimethylallyltransferase activity"/>
    <property type="evidence" value="ECO:0007669"/>
    <property type="project" value="UniProtKB-UniRule"/>
</dbReference>
<sequence>MQDKIIIITGITASGKSELCENLVSKNANIIIINCDSKQIYKNIPIITAQPPLQEELYRLYGYVSVKQKYSVTLWIEDLKREIDNAKKNSRLPIITGGSGLYINSLINGLSFVPEISEEVKEHVNALRTNLNKKEFYQLVLNKDPKILGKIAVNDSYRLSRALEVATETGYSIFTWQESNRISTTLQNFKIYKILPDREYIYHKINSRFVTMIKSGAIDEIKFLLDMNLDPHLPAMKAHGVPEIIKYLNGEIALTEAIQIAQANTRHYAKRQYTWFKNQFPDSEIVECADKLLNLVL</sequence>
<reference evidence="14 15" key="1">
    <citation type="submission" date="2016-09" db="EMBL/GenBank/DDBJ databases">
        <title>Genomic evidence for plant-parasitic nematodes as the earliest Wolbachia hosts.</title>
        <authorList>
            <person name="Brown A.M."/>
            <person name="Wasala S.K."/>
            <person name="Howe D.K."/>
            <person name="Peetz A.B."/>
            <person name="Zasada I.A."/>
            <person name="Denver D.R."/>
        </authorList>
    </citation>
    <scope>NUCLEOTIDE SEQUENCE [LARGE SCALE GENOMIC DNA]</scope>
    <source>
        <strain evidence="15">wPpe</strain>
    </source>
</reference>
<dbReference type="GO" id="GO:0006400">
    <property type="term" value="P:tRNA modification"/>
    <property type="evidence" value="ECO:0007669"/>
    <property type="project" value="TreeGrafter"/>
</dbReference>
<organism evidence="14 15">
    <name type="scientific">Wolbachia pipientis</name>
    <dbReference type="NCBI Taxonomy" id="955"/>
    <lineage>
        <taxon>Bacteria</taxon>
        <taxon>Pseudomonadati</taxon>
        <taxon>Pseudomonadota</taxon>
        <taxon>Alphaproteobacteria</taxon>
        <taxon>Rickettsiales</taxon>
        <taxon>Anaplasmataceae</taxon>
        <taxon>Wolbachieae</taxon>
        <taxon>Wolbachia</taxon>
    </lineage>
</organism>
<dbReference type="InterPro" id="IPR027417">
    <property type="entry name" value="P-loop_NTPase"/>
</dbReference>
<dbReference type="EMBL" id="MJMG01000005">
    <property type="protein sequence ID" value="OEY86770.1"/>
    <property type="molecule type" value="Genomic_DNA"/>
</dbReference>
<feature type="binding site" evidence="10">
    <location>
        <begin position="10"/>
        <end position="17"/>
    </location>
    <ligand>
        <name>ATP</name>
        <dbReference type="ChEBI" id="CHEBI:30616"/>
    </ligand>
</feature>
<dbReference type="InterPro" id="IPR039657">
    <property type="entry name" value="Dimethylallyltransferase"/>
</dbReference>
<protein>
    <recommendedName>
        <fullName evidence="10">tRNA dimethylallyltransferase</fullName>
        <ecNumber evidence="10">2.5.1.75</ecNumber>
    </recommendedName>
    <alternativeName>
        <fullName evidence="10">Dimethylallyl diphosphate:tRNA dimethylallyltransferase</fullName>
        <shortName evidence="10">DMAPP:tRNA dimethylallyltransferase</shortName>
        <shortName evidence="10">DMATase</shortName>
    </alternativeName>
    <alternativeName>
        <fullName evidence="10">Isopentenyl-diphosphate:tRNA isopentenyltransferase</fullName>
        <shortName evidence="10">IPP transferase</shortName>
        <shortName evidence="10">IPPT</shortName>
        <shortName evidence="10">IPTase</shortName>
    </alternativeName>
</protein>
<dbReference type="AlphaFoldDB" id="A0A1E7QJW9"/>
<comment type="cofactor">
    <cofactor evidence="1 10">
        <name>Mg(2+)</name>
        <dbReference type="ChEBI" id="CHEBI:18420"/>
    </cofactor>
</comment>
<evidence type="ECO:0000256" key="3">
    <source>
        <dbReference type="ARBA" id="ARBA00005842"/>
    </source>
</evidence>
<evidence type="ECO:0000256" key="7">
    <source>
        <dbReference type="ARBA" id="ARBA00022840"/>
    </source>
</evidence>
<dbReference type="SUPFAM" id="SSF52540">
    <property type="entry name" value="P-loop containing nucleoside triphosphate hydrolases"/>
    <property type="match status" value="1"/>
</dbReference>
<keyword evidence="15" id="KW-1185">Reference proteome</keyword>
<name>A0A1E7QJW9_WOLPI</name>
<evidence type="ECO:0000256" key="4">
    <source>
        <dbReference type="ARBA" id="ARBA00022679"/>
    </source>
</evidence>
<dbReference type="Proteomes" id="UP000175679">
    <property type="component" value="Unassembled WGS sequence"/>
</dbReference>
<evidence type="ECO:0000256" key="6">
    <source>
        <dbReference type="ARBA" id="ARBA00022741"/>
    </source>
</evidence>
<keyword evidence="7 10" id="KW-0067">ATP-binding</keyword>
<comment type="catalytic activity">
    <reaction evidence="9 10 11">
        <text>adenosine(37) in tRNA + dimethylallyl diphosphate = N(6)-dimethylallyladenosine(37) in tRNA + diphosphate</text>
        <dbReference type="Rhea" id="RHEA:26482"/>
        <dbReference type="Rhea" id="RHEA-COMP:10162"/>
        <dbReference type="Rhea" id="RHEA-COMP:10375"/>
        <dbReference type="ChEBI" id="CHEBI:33019"/>
        <dbReference type="ChEBI" id="CHEBI:57623"/>
        <dbReference type="ChEBI" id="CHEBI:74411"/>
        <dbReference type="ChEBI" id="CHEBI:74415"/>
        <dbReference type="EC" id="2.5.1.75"/>
    </reaction>
</comment>
<accession>A0A1E7QJW9</accession>
<comment type="caution">
    <text evidence="10">Lacks conserved residue(s) required for the propagation of feature annotation.</text>
</comment>
<evidence type="ECO:0000256" key="8">
    <source>
        <dbReference type="ARBA" id="ARBA00022842"/>
    </source>
</evidence>
<evidence type="ECO:0000256" key="10">
    <source>
        <dbReference type="HAMAP-Rule" id="MF_00185"/>
    </source>
</evidence>
<evidence type="ECO:0000256" key="2">
    <source>
        <dbReference type="ARBA" id="ARBA00003213"/>
    </source>
</evidence>
<dbReference type="Gene3D" id="3.40.50.300">
    <property type="entry name" value="P-loop containing nucleotide triphosphate hydrolases"/>
    <property type="match status" value="1"/>
</dbReference>
<evidence type="ECO:0000256" key="5">
    <source>
        <dbReference type="ARBA" id="ARBA00022694"/>
    </source>
</evidence>
<dbReference type="HAMAP" id="MF_00185">
    <property type="entry name" value="IPP_trans"/>
    <property type="match status" value="1"/>
</dbReference>
<evidence type="ECO:0000256" key="13">
    <source>
        <dbReference type="RuleBase" id="RU003785"/>
    </source>
</evidence>
<dbReference type="InterPro" id="IPR018022">
    <property type="entry name" value="IPT"/>
</dbReference>
<comment type="similarity">
    <text evidence="3 10 13">Belongs to the IPP transferase family.</text>
</comment>
<evidence type="ECO:0000256" key="9">
    <source>
        <dbReference type="ARBA" id="ARBA00049563"/>
    </source>
</evidence>